<protein>
    <submittedName>
        <fullName evidence="2">Uncharacterized protein</fullName>
    </submittedName>
</protein>
<dbReference type="OrthoDB" id="44654at2759"/>
<dbReference type="InParanoid" id="A0A1E7EJY2"/>
<reference evidence="2 3" key="1">
    <citation type="submission" date="2016-09" db="EMBL/GenBank/DDBJ databases">
        <title>Extensive genetic diversity and differential bi-allelic expression allows diatom success in the polar Southern Ocean.</title>
        <authorList>
            <consortium name="DOE Joint Genome Institute"/>
            <person name="Mock T."/>
            <person name="Otillar R.P."/>
            <person name="Strauss J."/>
            <person name="Dupont C."/>
            <person name="Frickenhaus S."/>
            <person name="Maumus F."/>
            <person name="Mcmullan M."/>
            <person name="Sanges R."/>
            <person name="Schmutz J."/>
            <person name="Toseland A."/>
            <person name="Valas R."/>
            <person name="Veluchamy A."/>
            <person name="Ward B.J."/>
            <person name="Allen A."/>
            <person name="Barry K."/>
            <person name="Falciatore A."/>
            <person name="Ferrante M."/>
            <person name="Fortunato A.E."/>
            <person name="Gloeckner G."/>
            <person name="Gruber A."/>
            <person name="Hipkin R."/>
            <person name="Janech M."/>
            <person name="Kroth P."/>
            <person name="Leese F."/>
            <person name="Lindquist E."/>
            <person name="Lyon B.R."/>
            <person name="Martin J."/>
            <person name="Mayer C."/>
            <person name="Parker M."/>
            <person name="Quesneville H."/>
            <person name="Raymond J."/>
            <person name="Uhlig C."/>
            <person name="Valentin K.U."/>
            <person name="Worden A.Z."/>
            <person name="Armbrust E.V."/>
            <person name="Bowler C."/>
            <person name="Green B."/>
            <person name="Moulton V."/>
            <person name="Van Oosterhout C."/>
            <person name="Grigoriev I."/>
        </authorList>
    </citation>
    <scope>NUCLEOTIDE SEQUENCE [LARGE SCALE GENOMIC DNA]</scope>
    <source>
        <strain evidence="2 3">CCMP1102</strain>
    </source>
</reference>
<dbReference type="AlphaFoldDB" id="A0A1E7EJY2"/>
<sequence>RSEDENVGPRATIALDSGSSIHLFKDAFLLEDIHSDAAKSIGVRTTDSNFRVDDIGRLCNDLNTLPLPSDGYYYYPTGVVNILSLAMVAETKRVVMDSAIDNAIYVFNEDGTYVRFAKTSNGMYCIEVTTGDDNHMVMAHQTVIGESAHFSAIDCRRAAKVRELQEVLACPSDIDLANAVEHNVIGNNPFTRRDIRIAKKIFGPDIPSLKGKTVKRKSKMPEDDLLDVPSYIMKEYTKIHLSMDVMHVNGLKVSDNSLQTHRTPYKPICSYGSRGIFTVVSIEADGAFKSIKHELQGKPYNITLSTCDADRHVETVERQIRFLKERIRAVRMMMPYKRIPKRFTIEMVHKVTMLINSLPKNNGIHSIMSPREIVTGKKFRCPTIKVGQYIQGLTGGTNSTVQERSIDALYIGRADNGSGHTVFKLKTKQVVSVNRVVTIPTSQSNIQAVNDIELRYMTFADNDDDSNASDDDFKIDEEYQDEIEKERKLEEKDTPDNDADPDSKEFGDVEPDSQNDYFQNPIQQHNRETLDNDEEEPIILENRTRSANNGIVNLATTTHPAKQECGSERRKKKTTEDDSVDNDLHDDDTSYTVDKAKVGVSEAKDDHNQPEELVDDNVGDTPKELDSDLGPYWALAHSSHAYVLNTITSYSNIEPTKSTPQYGFNRGLKEFGELGYEATNLCNRK</sequence>
<keyword evidence="3" id="KW-1185">Reference proteome</keyword>
<dbReference type="KEGG" id="fcy:FRACYDRAFT_255934"/>
<gene>
    <name evidence="2" type="ORF">FRACYDRAFT_255934</name>
</gene>
<proteinExistence type="predicted"/>
<feature type="compositionally biased region" description="Polar residues" evidence="1">
    <location>
        <begin position="545"/>
        <end position="560"/>
    </location>
</feature>
<evidence type="ECO:0000313" key="3">
    <source>
        <dbReference type="Proteomes" id="UP000095751"/>
    </source>
</evidence>
<dbReference type="Proteomes" id="UP000095751">
    <property type="component" value="Unassembled WGS sequence"/>
</dbReference>
<feature type="region of interest" description="Disordered" evidence="1">
    <location>
        <begin position="485"/>
        <end position="519"/>
    </location>
</feature>
<evidence type="ECO:0000256" key="1">
    <source>
        <dbReference type="SAM" id="MobiDB-lite"/>
    </source>
</evidence>
<feature type="compositionally biased region" description="Basic and acidic residues" evidence="1">
    <location>
        <begin position="594"/>
        <end position="610"/>
    </location>
</feature>
<dbReference type="EMBL" id="KV784422">
    <property type="protein sequence ID" value="OEU06188.1"/>
    <property type="molecule type" value="Genomic_DNA"/>
</dbReference>
<organism evidence="2 3">
    <name type="scientific">Fragilariopsis cylindrus CCMP1102</name>
    <dbReference type="NCBI Taxonomy" id="635003"/>
    <lineage>
        <taxon>Eukaryota</taxon>
        <taxon>Sar</taxon>
        <taxon>Stramenopiles</taxon>
        <taxon>Ochrophyta</taxon>
        <taxon>Bacillariophyta</taxon>
        <taxon>Bacillariophyceae</taxon>
        <taxon>Bacillariophycidae</taxon>
        <taxon>Bacillariales</taxon>
        <taxon>Bacillariaceae</taxon>
        <taxon>Fragilariopsis</taxon>
    </lineage>
</organism>
<feature type="compositionally biased region" description="Basic and acidic residues" evidence="1">
    <location>
        <begin position="485"/>
        <end position="507"/>
    </location>
</feature>
<feature type="compositionally biased region" description="Acidic residues" evidence="1">
    <location>
        <begin position="577"/>
        <end position="586"/>
    </location>
</feature>
<evidence type="ECO:0000313" key="2">
    <source>
        <dbReference type="EMBL" id="OEU06188.1"/>
    </source>
</evidence>
<feature type="non-terminal residue" evidence="2">
    <location>
        <position position="1"/>
    </location>
</feature>
<feature type="region of interest" description="Disordered" evidence="1">
    <location>
        <begin position="541"/>
        <end position="625"/>
    </location>
</feature>
<accession>A0A1E7EJY2</accession>
<name>A0A1E7EJY2_9STRA</name>